<dbReference type="OMA" id="THFERTT"/>
<evidence type="ECO:0000313" key="2">
    <source>
        <dbReference type="EMBL" id="PBK82045.1"/>
    </source>
</evidence>
<dbReference type="InterPro" id="IPR041457">
    <property type="entry name" value="CxC2_KDZ-assoc"/>
</dbReference>
<dbReference type="EMBL" id="KZ293722">
    <property type="protein sequence ID" value="PBK82045.1"/>
    <property type="molecule type" value="Genomic_DNA"/>
</dbReference>
<evidence type="ECO:0000259" key="1">
    <source>
        <dbReference type="Pfam" id="PF18803"/>
    </source>
</evidence>
<dbReference type="AlphaFoldDB" id="A0A2H3CG67"/>
<name>A0A2H3CG67_ARMGA</name>
<proteinExistence type="predicted"/>
<feature type="domain" description="CxC2-like cysteine cluster KDZ transposase-associated" evidence="1">
    <location>
        <begin position="43"/>
        <end position="149"/>
    </location>
</feature>
<dbReference type="OrthoDB" id="3004525at2759"/>
<sequence>MGDPIFQCDSCSLGLLVCKSCCLKLHLSLSLHPYSEWFTKTTLRELGLWVQIRHFDSSECICPECAGQTFTVLDTNGIHEVDIDYCSCDRCKGTTCWQQLLHFGWYPTMPLHPRTCATLMLLDQFHALTHAGKVSAYDYYCYVNTMTDVWGIGLPRV</sequence>
<accession>A0A2H3CG67</accession>
<dbReference type="Proteomes" id="UP000217790">
    <property type="component" value="Unassembled WGS sequence"/>
</dbReference>
<protein>
    <recommendedName>
        <fullName evidence="1">CxC2-like cysteine cluster KDZ transposase-associated domain-containing protein</fullName>
    </recommendedName>
</protein>
<reference evidence="3" key="1">
    <citation type="journal article" date="2017" name="Nat. Ecol. Evol.">
        <title>Genome expansion and lineage-specific genetic innovations in the forest pathogenic fungi Armillaria.</title>
        <authorList>
            <person name="Sipos G."/>
            <person name="Prasanna A.N."/>
            <person name="Walter M.C."/>
            <person name="O'Connor E."/>
            <person name="Balint B."/>
            <person name="Krizsan K."/>
            <person name="Kiss B."/>
            <person name="Hess J."/>
            <person name="Varga T."/>
            <person name="Slot J."/>
            <person name="Riley R."/>
            <person name="Boka B."/>
            <person name="Rigling D."/>
            <person name="Barry K."/>
            <person name="Lee J."/>
            <person name="Mihaltcheva S."/>
            <person name="LaButti K."/>
            <person name="Lipzen A."/>
            <person name="Waldron R."/>
            <person name="Moloney N.M."/>
            <person name="Sperisen C."/>
            <person name="Kredics L."/>
            <person name="Vagvoelgyi C."/>
            <person name="Patrignani A."/>
            <person name="Fitzpatrick D."/>
            <person name="Nagy I."/>
            <person name="Doyle S."/>
            <person name="Anderson J.B."/>
            <person name="Grigoriev I.V."/>
            <person name="Gueldener U."/>
            <person name="Muensterkoetter M."/>
            <person name="Nagy L.G."/>
        </authorList>
    </citation>
    <scope>NUCLEOTIDE SEQUENCE [LARGE SCALE GENOMIC DNA]</scope>
    <source>
        <strain evidence="3">Ar21-2</strain>
    </source>
</reference>
<organism evidence="2 3">
    <name type="scientific">Armillaria gallica</name>
    <name type="common">Bulbous honey fungus</name>
    <name type="synonym">Armillaria bulbosa</name>
    <dbReference type="NCBI Taxonomy" id="47427"/>
    <lineage>
        <taxon>Eukaryota</taxon>
        <taxon>Fungi</taxon>
        <taxon>Dikarya</taxon>
        <taxon>Basidiomycota</taxon>
        <taxon>Agaricomycotina</taxon>
        <taxon>Agaricomycetes</taxon>
        <taxon>Agaricomycetidae</taxon>
        <taxon>Agaricales</taxon>
        <taxon>Marasmiineae</taxon>
        <taxon>Physalacriaceae</taxon>
        <taxon>Armillaria</taxon>
    </lineage>
</organism>
<dbReference type="Pfam" id="PF18803">
    <property type="entry name" value="CxC2"/>
    <property type="match status" value="1"/>
</dbReference>
<evidence type="ECO:0000313" key="3">
    <source>
        <dbReference type="Proteomes" id="UP000217790"/>
    </source>
</evidence>
<gene>
    <name evidence="2" type="ORF">ARMGADRAFT_947215</name>
</gene>
<dbReference type="STRING" id="47427.A0A2H3CG67"/>
<keyword evidence="3" id="KW-1185">Reference proteome</keyword>
<dbReference type="InParanoid" id="A0A2H3CG67"/>